<dbReference type="GO" id="GO:0016020">
    <property type="term" value="C:membrane"/>
    <property type="evidence" value="ECO:0007669"/>
    <property type="project" value="UniProtKB-SubCell"/>
</dbReference>
<comment type="subcellular location">
    <subcellularLocation>
        <location evidence="1">Membrane</location>
        <topology evidence="1">Multi-pass membrane protein</topology>
    </subcellularLocation>
</comment>
<dbReference type="GO" id="GO:0043066">
    <property type="term" value="P:negative regulation of apoptotic process"/>
    <property type="evidence" value="ECO:0007669"/>
    <property type="project" value="TreeGrafter"/>
</dbReference>
<evidence type="ECO:0000313" key="6">
    <source>
        <dbReference type="EMBL" id="JAS51383.1"/>
    </source>
</evidence>
<feature type="transmembrane region" description="Helical" evidence="5">
    <location>
        <begin position="47"/>
        <end position="74"/>
    </location>
</feature>
<evidence type="ECO:0000313" key="7">
    <source>
        <dbReference type="EMBL" id="JAS52884.1"/>
    </source>
</evidence>
<proteinExistence type="inferred from homology"/>
<comment type="similarity">
    <text evidence="5">Belongs to the BI1 family.</text>
</comment>
<evidence type="ECO:0000256" key="1">
    <source>
        <dbReference type="ARBA" id="ARBA00004141"/>
    </source>
</evidence>
<feature type="transmembrane region" description="Helical" evidence="5">
    <location>
        <begin position="134"/>
        <end position="152"/>
    </location>
</feature>
<evidence type="ECO:0000256" key="5">
    <source>
        <dbReference type="RuleBase" id="RU004379"/>
    </source>
</evidence>
<dbReference type="PANTHER" id="PTHR23291">
    <property type="entry name" value="BAX INHIBITOR-RELATED"/>
    <property type="match status" value="1"/>
</dbReference>
<evidence type="ECO:0000256" key="2">
    <source>
        <dbReference type="ARBA" id="ARBA00022692"/>
    </source>
</evidence>
<accession>A0A1B6FRU1</accession>
<feature type="transmembrane region" description="Helical" evidence="5">
    <location>
        <begin position="164"/>
        <end position="183"/>
    </location>
</feature>
<feature type="transmembrane region" description="Helical" evidence="5">
    <location>
        <begin position="107"/>
        <end position="128"/>
    </location>
</feature>
<name>A0A1B6FRU1_9HEMI</name>
<keyword evidence="4 5" id="KW-0472">Membrane</keyword>
<organism evidence="7">
    <name type="scientific">Cuerna arida</name>
    <dbReference type="NCBI Taxonomy" id="1464854"/>
    <lineage>
        <taxon>Eukaryota</taxon>
        <taxon>Metazoa</taxon>
        <taxon>Ecdysozoa</taxon>
        <taxon>Arthropoda</taxon>
        <taxon>Hexapoda</taxon>
        <taxon>Insecta</taxon>
        <taxon>Pterygota</taxon>
        <taxon>Neoptera</taxon>
        <taxon>Paraneoptera</taxon>
        <taxon>Hemiptera</taxon>
        <taxon>Auchenorrhyncha</taxon>
        <taxon>Membracoidea</taxon>
        <taxon>Cicadellidae</taxon>
        <taxon>Cicadellinae</taxon>
        <taxon>Proconiini</taxon>
        <taxon>Cuerna</taxon>
    </lineage>
</organism>
<reference evidence="7" key="1">
    <citation type="submission" date="2015-11" db="EMBL/GenBank/DDBJ databases">
        <title>De novo transcriptome assembly of four potential Pierce s Disease insect vectors from Arizona vineyards.</title>
        <authorList>
            <person name="Tassone E.E."/>
        </authorList>
    </citation>
    <scope>NUCLEOTIDE SEQUENCE</scope>
</reference>
<dbReference type="PANTHER" id="PTHR23291:SF50">
    <property type="entry name" value="PROTEIN LIFEGUARD 4"/>
    <property type="match status" value="1"/>
</dbReference>
<feature type="transmembrane region" description="Helical" evidence="5">
    <location>
        <begin position="189"/>
        <end position="207"/>
    </location>
</feature>
<evidence type="ECO:0000256" key="4">
    <source>
        <dbReference type="ARBA" id="ARBA00023136"/>
    </source>
</evidence>
<dbReference type="InterPro" id="IPR006214">
    <property type="entry name" value="Bax_inhibitor_1-related"/>
</dbReference>
<dbReference type="EMBL" id="GECZ01018386">
    <property type="protein sequence ID" value="JAS51383.1"/>
    <property type="molecule type" value="Transcribed_RNA"/>
</dbReference>
<evidence type="ECO:0000256" key="3">
    <source>
        <dbReference type="ARBA" id="ARBA00022989"/>
    </source>
</evidence>
<evidence type="ECO:0008006" key="8">
    <source>
        <dbReference type="Google" id="ProtNLM"/>
    </source>
</evidence>
<sequence>MSASVPLMMFAEEDVEGGGKSIEDDFAYRNNVHQASLHIRLAFLRKVYSLLFIQLAATVIIGFTFMFTPILSFYIHNNDWLLSLSLILSVVILIALHWKRREYPTNLILLAAFTLIQAYSVGVVVTYFEQFVVLQALVLTVVVVGGLTAYTLQSKRDFSSLGSFLFASLCVLIVGGFLTIFFGSTTFELFLSIGGALLFSLFIIYDTQEMMKRLSPEEYILATINLYLDIINLFLHILRALEAARR</sequence>
<keyword evidence="2 5" id="KW-0812">Transmembrane</keyword>
<gene>
    <name evidence="7" type="ORF">g.30311</name>
    <name evidence="6" type="ORF">g.30312</name>
</gene>
<keyword evidence="3 5" id="KW-1133">Transmembrane helix</keyword>
<dbReference type="EMBL" id="GECZ01016885">
    <property type="protein sequence ID" value="JAS52884.1"/>
    <property type="molecule type" value="Transcribed_RNA"/>
</dbReference>
<feature type="transmembrane region" description="Helical" evidence="5">
    <location>
        <begin position="80"/>
        <end position="98"/>
    </location>
</feature>
<dbReference type="AlphaFoldDB" id="A0A1B6FRU1"/>
<dbReference type="Pfam" id="PF01027">
    <property type="entry name" value="Bax1-I"/>
    <property type="match status" value="1"/>
</dbReference>
<protein>
    <recommendedName>
        <fullName evidence="8">Transmembrane BAX inhibitor motif-containing protein 4</fullName>
    </recommendedName>
</protein>